<organism evidence="7 8">
    <name type="scientific">Pseudomicrostroma glucosiphilum</name>
    <dbReference type="NCBI Taxonomy" id="1684307"/>
    <lineage>
        <taxon>Eukaryota</taxon>
        <taxon>Fungi</taxon>
        <taxon>Dikarya</taxon>
        <taxon>Basidiomycota</taxon>
        <taxon>Ustilaginomycotina</taxon>
        <taxon>Exobasidiomycetes</taxon>
        <taxon>Microstromatales</taxon>
        <taxon>Microstromatales incertae sedis</taxon>
        <taxon>Pseudomicrostroma</taxon>
    </lineage>
</organism>
<evidence type="ECO:0000256" key="4">
    <source>
        <dbReference type="ARBA" id="ARBA00023136"/>
    </source>
</evidence>
<feature type="transmembrane region" description="Helical" evidence="5">
    <location>
        <begin position="400"/>
        <end position="421"/>
    </location>
</feature>
<dbReference type="SUPFAM" id="SSF103473">
    <property type="entry name" value="MFS general substrate transporter"/>
    <property type="match status" value="1"/>
</dbReference>
<dbReference type="InterPro" id="IPR020846">
    <property type="entry name" value="MFS_dom"/>
</dbReference>
<feature type="transmembrane region" description="Helical" evidence="5">
    <location>
        <begin position="442"/>
        <end position="463"/>
    </location>
</feature>
<sequence length="530" mass="58408">MYNTTSNVAALDRTASRMTCLGEEAGTVRTENRQGDILLLPSPSNDADDPLNWSKARKWWITCVVCAAVFCCNFTTAGPTIAIVQTAMDFEVMPAKAAYLFTSAALVQGLSMLWWAPMCAKWGRRPVYVFSFVLYTIFAFASGACKTWSQQLACRIIMAAASGAGEVLGPLTIADIWFLHERTLPISLYNVFLSVGVGLALFIDGWITAGSGWRTIYWVSGAIIGLVTIAVIFSFPETNYRRGPQPTVTLTQKRVLDHSKKQTYMQSLSVLPKQTWTHDSWTMLFLRPIALIAYPAVAWTALVFAVTIGAIVSVTSNVAIAFGQTYQFGPGLTGSCFIAAVIGSLLALLGGWATDKYSTRRTHDNGGIREPEMRLLPILPALITTPLSLVLYGVGIQHGLHWICPTIGLALINFSAVWATTNAMVYMIDCLKPLAEESVTSVLAYKAAFGFLLSFYTNPWIALMGYQNMFGTFAGISSFCLALVFIFMIWGKPIRKNALQWRLIQKLKWHADRDDIVIEDEDETPVRSLS</sequence>
<feature type="transmembrane region" description="Helical" evidence="5">
    <location>
        <begin position="375"/>
        <end position="394"/>
    </location>
</feature>
<evidence type="ECO:0000256" key="3">
    <source>
        <dbReference type="ARBA" id="ARBA00022989"/>
    </source>
</evidence>
<feature type="transmembrane region" description="Helical" evidence="5">
    <location>
        <begin position="97"/>
        <end position="115"/>
    </location>
</feature>
<dbReference type="OrthoDB" id="5215911at2759"/>
<feature type="transmembrane region" description="Helical" evidence="5">
    <location>
        <begin position="59"/>
        <end position="85"/>
    </location>
</feature>
<feature type="transmembrane region" description="Helical" evidence="5">
    <location>
        <begin position="215"/>
        <end position="235"/>
    </location>
</feature>
<dbReference type="STRING" id="1684307.A0A316U945"/>
<keyword evidence="8" id="KW-1185">Reference proteome</keyword>
<dbReference type="InterPro" id="IPR036259">
    <property type="entry name" value="MFS_trans_sf"/>
</dbReference>
<feature type="domain" description="Major facilitator superfamily (MFS) profile" evidence="6">
    <location>
        <begin position="61"/>
        <end position="492"/>
    </location>
</feature>
<feature type="transmembrane region" description="Helical" evidence="5">
    <location>
        <begin position="291"/>
        <end position="312"/>
    </location>
</feature>
<feature type="transmembrane region" description="Helical" evidence="5">
    <location>
        <begin position="127"/>
        <end position="144"/>
    </location>
</feature>
<dbReference type="GO" id="GO:0022857">
    <property type="term" value="F:transmembrane transporter activity"/>
    <property type="evidence" value="ECO:0007669"/>
    <property type="project" value="InterPro"/>
</dbReference>
<proteinExistence type="predicted"/>
<reference evidence="7 8" key="1">
    <citation type="journal article" date="2018" name="Mol. Biol. Evol.">
        <title>Broad Genomic Sampling Reveals a Smut Pathogenic Ancestry of the Fungal Clade Ustilaginomycotina.</title>
        <authorList>
            <person name="Kijpornyongpan T."/>
            <person name="Mondo S.J."/>
            <person name="Barry K."/>
            <person name="Sandor L."/>
            <person name="Lee J."/>
            <person name="Lipzen A."/>
            <person name="Pangilinan J."/>
            <person name="LaButti K."/>
            <person name="Hainaut M."/>
            <person name="Henrissat B."/>
            <person name="Grigoriev I.V."/>
            <person name="Spatafora J.W."/>
            <person name="Aime M.C."/>
        </authorList>
    </citation>
    <scope>NUCLEOTIDE SEQUENCE [LARGE SCALE GENOMIC DNA]</scope>
    <source>
        <strain evidence="7 8">MCA 4718</strain>
    </source>
</reference>
<dbReference type="EMBL" id="KZ819326">
    <property type="protein sequence ID" value="PWN20903.1"/>
    <property type="molecule type" value="Genomic_DNA"/>
</dbReference>
<keyword evidence="4 5" id="KW-0472">Membrane</keyword>
<evidence type="ECO:0000256" key="5">
    <source>
        <dbReference type="SAM" id="Phobius"/>
    </source>
</evidence>
<evidence type="ECO:0000313" key="7">
    <source>
        <dbReference type="EMBL" id="PWN20903.1"/>
    </source>
</evidence>
<dbReference type="Gene3D" id="1.20.1250.20">
    <property type="entry name" value="MFS general substrate transporter like domains"/>
    <property type="match status" value="1"/>
</dbReference>
<dbReference type="GO" id="GO:0005886">
    <property type="term" value="C:plasma membrane"/>
    <property type="evidence" value="ECO:0007669"/>
    <property type="project" value="TreeGrafter"/>
</dbReference>
<accession>A0A316U945</accession>
<dbReference type="Pfam" id="PF07690">
    <property type="entry name" value="MFS_1"/>
    <property type="match status" value="1"/>
</dbReference>
<feature type="transmembrane region" description="Helical" evidence="5">
    <location>
        <begin position="469"/>
        <end position="490"/>
    </location>
</feature>
<dbReference type="AlphaFoldDB" id="A0A316U945"/>
<protein>
    <submittedName>
        <fullName evidence="7">MFS general substrate transporter</fullName>
    </submittedName>
</protein>
<dbReference type="GeneID" id="37015288"/>
<evidence type="ECO:0000256" key="1">
    <source>
        <dbReference type="ARBA" id="ARBA00004141"/>
    </source>
</evidence>
<gene>
    <name evidence="7" type="ORF">BCV69DRAFT_287275</name>
</gene>
<dbReference type="RefSeq" id="XP_025348063.1">
    <property type="nucleotide sequence ID" value="XM_025493554.1"/>
</dbReference>
<keyword evidence="2 5" id="KW-0812">Transmembrane</keyword>
<name>A0A316U945_9BASI</name>
<feature type="transmembrane region" description="Helical" evidence="5">
    <location>
        <begin position="156"/>
        <end position="179"/>
    </location>
</feature>
<dbReference type="PANTHER" id="PTHR23502">
    <property type="entry name" value="MAJOR FACILITATOR SUPERFAMILY"/>
    <property type="match status" value="1"/>
</dbReference>
<feature type="transmembrane region" description="Helical" evidence="5">
    <location>
        <begin position="332"/>
        <end position="354"/>
    </location>
</feature>
<evidence type="ECO:0000256" key="2">
    <source>
        <dbReference type="ARBA" id="ARBA00022692"/>
    </source>
</evidence>
<evidence type="ECO:0000259" key="6">
    <source>
        <dbReference type="PROSITE" id="PS50850"/>
    </source>
</evidence>
<dbReference type="Proteomes" id="UP000245942">
    <property type="component" value="Unassembled WGS sequence"/>
</dbReference>
<keyword evidence="3 5" id="KW-1133">Transmembrane helix</keyword>
<dbReference type="PROSITE" id="PS50850">
    <property type="entry name" value="MFS"/>
    <property type="match status" value="1"/>
</dbReference>
<comment type="subcellular location">
    <subcellularLocation>
        <location evidence="1">Membrane</location>
        <topology evidence="1">Multi-pass membrane protein</topology>
    </subcellularLocation>
</comment>
<dbReference type="PANTHER" id="PTHR23502:SF34">
    <property type="entry name" value="PROTEIN HOL1"/>
    <property type="match status" value="1"/>
</dbReference>
<dbReference type="InterPro" id="IPR011701">
    <property type="entry name" value="MFS"/>
</dbReference>
<evidence type="ECO:0000313" key="8">
    <source>
        <dbReference type="Proteomes" id="UP000245942"/>
    </source>
</evidence>
<feature type="transmembrane region" description="Helical" evidence="5">
    <location>
        <begin position="191"/>
        <end position="209"/>
    </location>
</feature>